<name>A0A2R5GVZ0_9STRA</name>
<feature type="region of interest" description="Disordered" evidence="1">
    <location>
        <begin position="1"/>
        <end position="64"/>
    </location>
</feature>
<dbReference type="EMBL" id="BEYU01000246">
    <property type="protein sequence ID" value="GBG34997.1"/>
    <property type="molecule type" value="Genomic_DNA"/>
</dbReference>
<dbReference type="AlphaFoldDB" id="A0A2R5GVZ0"/>
<sequence>MASSHAELEEKIRRAMSFEDDDDDDDDDEEEEEEEEEDYEDDYEPEENGTAGKDAQNVAHESSINFTAQTSSLAAQILRSGLGSPAHGALQRAVRELRIVKAERDALREALKAANPQSVVDKTKAQMDREFRLVIKAMMDEKARALRAANAKTDFLREQLALEKNRAGMALAELEGMRTQRRADVPRRHETSQARTVPMQVRSGAGPRVRFRRPDMLAPRAPTVSGRFVFASDEEEDEDGKSSNNEVITAPKVSPLRSRQPAPAPSRQPVLADSRRSPRQKPPRIKSREGSRVDMRQETRQNVQVGRVRAFLKQSELLPPSMQAADLGVLLVKHSRRSSVVTLEQFQDLLADLALGLIRCGIVTVDENETTQETVGEPWEWGVREPRIKVSKASALRALGQVLFPPEADKKES</sequence>
<feature type="region of interest" description="Disordered" evidence="1">
    <location>
        <begin position="179"/>
        <end position="218"/>
    </location>
</feature>
<evidence type="ECO:0000313" key="3">
    <source>
        <dbReference type="Proteomes" id="UP000241890"/>
    </source>
</evidence>
<evidence type="ECO:0000313" key="2">
    <source>
        <dbReference type="EMBL" id="GBG34997.1"/>
    </source>
</evidence>
<feature type="region of interest" description="Disordered" evidence="1">
    <location>
        <begin position="233"/>
        <end position="300"/>
    </location>
</feature>
<feature type="compositionally biased region" description="Acidic residues" evidence="1">
    <location>
        <begin position="18"/>
        <end position="47"/>
    </location>
</feature>
<evidence type="ECO:0000256" key="1">
    <source>
        <dbReference type="SAM" id="MobiDB-lite"/>
    </source>
</evidence>
<comment type="caution">
    <text evidence="2">The sequence shown here is derived from an EMBL/GenBank/DDBJ whole genome shotgun (WGS) entry which is preliminary data.</text>
</comment>
<gene>
    <name evidence="2" type="ORF">FCC1311_112192</name>
</gene>
<reference evidence="2 3" key="1">
    <citation type="submission" date="2017-12" db="EMBL/GenBank/DDBJ databases">
        <title>Sequencing, de novo assembly and annotation of complete genome of a new Thraustochytrid species, strain FCC1311.</title>
        <authorList>
            <person name="Sedici K."/>
            <person name="Godart F."/>
            <person name="Aiese Cigliano R."/>
            <person name="Sanseverino W."/>
            <person name="Barakat M."/>
            <person name="Ortet P."/>
            <person name="Marechal E."/>
            <person name="Cagnac O."/>
            <person name="Amato A."/>
        </authorList>
    </citation>
    <scope>NUCLEOTIDE SEQUENCE [LARGE SCALE GENOMIC DNA]</scope>
</reference>
<feature type="compositionally biased region" description="Basic and acidic residues" evidence="1">
    <location>
        <begin position="1"/>
        <end position="17"/>
    </location>
</feature>
<dbReference type="InParanoid" id="A0A2R5GVZ0"/>
<protein>
    <submittedName>
        <fullName evidence="2">Uncharacterized protein</fullName>
    </submittedName>
</protein>
<keyword evidence="3" id="KW-1185">Reference proteome</keyword>
<organism evidence="2 3">
    <name type="scientific">Hondaea fermentalgiana</name>
    <dbReference type="NCBI Taxonomy" id="2315210"/>
    <lineage>
        <taxon>Eukaryota</taxon>
        <taxon>Sar</taxon>
        <taxon>Stramenopiles</taxon>
        <taxon>Bigyra</taxon>
        <taxon>Labyrinthulomycetes</taxon>
        <taxon>Thraustochytrida</taxon>
        <taxon>Thraustochytriidae</taxon>
        <taxon>Hondaea</taxon>
    </lineage>
</organism>
<feature type="compositionally biased region" description="Basic and acidic residues" evidence="1">
    <location>
        <begin position="179"/>
        <end position="192"/>
    </location>
</feature>
<dbReference type="Proteomes" id="UP000241890">
    <property type="component" value="Unassembled WGS sequence"/>
</dbReference>
<accession>A0A2R5GVZ0</accession>
<feature type="compositionally biased region" description="Basic and acidic residues" evidence="1">
    <location>
        <begin position="286"/>
        <end position="299"/>
    </location>
</feature>
<proteinExistence type="predicted"/>